<dbReference type="GO" id="GO:0016020">
    <property type="term" value="C:membrane"/>
    <property type="evidence" value="ECO:0007669"/>
    <property type="project" value="UniProtKB-SubCell"/>
</dbReference>
<dbReference type="InterPro" id="IPR053231">
    <property type="entry name" value="GPCR_LN-TM7"/>
</dbReference>
<feature type="transmembrane region" description="Helical" evidence="6">
    <location>
        <begin position="804"/>
        <end position="826"/>
    </location>
</feature>
<feature type="transmembrane region" description="Helical" evidence="6">
    <location>
        <begin position="32"/>
        <end position="51"/>
    </location>
</feature>
<feature type="domain" description="G-protein coupled receptors family 2 profile 2" evidence="7">
    <location>
        <begin position="802"/>
        <end position="1096"/>
    </location>
</feature>
<feature type="compositionally biased region" description="Basic and acidic residues" evidence="5">
    <location>
        <begin position="190"/>
        <end position="201"/>
    </location>
</feature>
<feature type="transmembrane region" description="Helical" evidence="6">
    <location>
        <begin position="989"/>
        <end position="1011"/>
    </location>
</feature>
<dbReference type="KEGG" id="lak:106155122"/>
<dbReference type="InterPro" id="IPR022343">
    <property type="entry name" value="GCR1-cAMP_receptor"/>
</dbReference>
<gene>
    <name evidence="9" type="primary">LOC106155122</name>
</gene>
<dbReference type="GO" id="GO:0007166">
    <property type="term" value="P:cell surface receptor signaling pathway"/>
    <property type="evidence" value="ECO:0007669"/>
    <property type="project" value="InterPro"/>
</dbReference>
<dbReference type="OMA" id="HITLTIQ"/>
<feature type="compositionally biased region" description="Basic and acidic residues" evidence="5">
    <location>
        <begin position="157"/>
        <end position="167"/>
    </location>
</feature>
<dbReference type="RefSeq" id="XP_013385253.1">
    <property type="nucleotide sequence ID" value="XM_013529799.1"/>
</dbReference>
<feature type="transmembrane region" description="Helical" evidence="6">
    <location>
        <begin position="838"/>
        <end position="858"/>
    </location>
</feature>
<dbReference type="Gene3D" id="1.20.1070.10">
    <property type="entry name" value="Rhodopsin 7-helix transmembrane proteins"/>
    <property type="match status" value="1"/>
</dbReference>
<dbReference type="Pfam" id="PF00002">
    <property type="entry name" value="7tm_2"/>
    <property type="match status" value="1"/>
</dbReference>
<dbReference type="InParanoid" id="A0A1S3HGP1"/>
<dbReference type="PROSITE" id="PS50261">
    <property type="entry name" value="G_PROTEIN_RECEP_F2_4"/>
    <property type="match status" value="1"/>
</dbReference>
<evidence type="ECO:0000256" key="3">
    <source>
        <dbReference type="ARBA" id="ARBA00022989"/>
    </source>
</evidence>
<dbReference type="PANTHER" id="PTHR45902:SF1">
    <property type="entry name" value="LATROPHILIN RECEPTOR-LIKE PROTEIN A"/>
    <property type="match status" value="1"/>
</dbReference>
<dbReference type="AlphaFoldDB" id="A0A1S3HGP1"/>
<keyword evidence="3 6" id="KW-1133">Transmembrane helix</keyword>
<sequence length="1148" mass="129627">MSLADASREFVRLTGLTEKHFLTVETRKSLKVLTAMFWFSLLLVVAATLPVSKDGVKREKYQAQKQAPGQERSQVGSKFHPEILNVWGHFSNTAKTLSHRKSYVDINDDDRIQAGMFSKKFDTNDLVMKGKVLIKINENTADWKEISTHKKRYQRNAVDKNTSHDENGLSTDDTLDWKEEGLINEAQTETQHEMTDKKNCEQSEDGVTTSNPACGDASTQDIPHPAVPQTPIDLSDYAKYVPRPVMPQCIHLPGYNATGIAVVSRCPAHWLDNDVRDFCEHVQHDAIFSDVPVSDFYGNTYRDVFCAQCNMVTDMEIWTKSVTCNHNPLEKEPKVHAMNLQDISRYVDEDCRVEAIQPPIQIQELIKHCDHPAPPNAQRLVRRDASNVLGMASNRFTTSFSILMNFGINGQAHILLTSTQQLTKNTNTVNELPSCTDEQIFDPVKKACFLILCQEGYVINAEKQVCEPIDAAPVDAASAVSPFKIKLSFYMSRGLIKKIETGFDRFINESVRAVSDAAGIRPDQIIDVTFGDYVNATDNLTKIDYSASREQAMTLDQFDHDYSFEGSGEPDELSDLVHKQMIFLVKPDEAEEKDTYDDMDAYIDRITAAFKRRRIMLEFHQLKFNISGGHNNVGLIDWCKDGRARVYLASNFTLIQYFDENLNLTRSGVYINVTETIYKVGEFDLTVLLQGEWDFLGPVHHNFDGYATVCEKHPRLRDTSCPKMPINVTDAKFYPNRHFKFHGKNYSLNEYQYTRDAGKLLICVPEVWRNGSEANLTSLTQYETHYKLACASEIFGAFESAESYLTVILGVTSVVAMAITLFTFLLFRQLRNLPGTNVMNLTAALLLGQAAFFSGSLIKHEELCVAVAVGTHYLFLAAFFWMNVMAFDLYKTFTTKCILPRVREKGKFFPRYMLYAWGCPALIVMACVLVDKIPFFEELDFNIGYGRVNMETSFTSNGSAAMNTAVDIQASGCWISVPTATLTVFGGPLFFICFVNAFFFGRTILSIRATMKVTKLSRRRASVSRLTGHADVMLYVRMSTFMGFTWVFGLASSVISGIVPTHTATVCYVLYTMNILFIVFNCSQGMFIFFAFICNRRVYDLYKSACRCQTSLSPWKQEAYGVNCIMPRTISNASVDSMGSKAKIIDHM</sequence>
<feature type="transmembrane region" description="Helical" evidence="6">
    <location>
        <begin position="1032"/>
        <end position="1059"/>
    </location>
</feature>
<reference evidence="9" key="1">
    <citation type="submission" date="2025-08" db="UniProtKB">
        <authorList>
            <consortium name="RefSeq"/>
        </authorList>
    </citation>
    <scope>IDENTIFICATION</scope>
    <source>
        <tissue evidence="9">Gonads</tissue>
    </source>
</reference>
<evidence type="ECO:0000256" key="5">
    <source>
        <dbReference type="SAM" id="MobiDB-lite"/>
    </source>
</evidence>
<name>A0A1S3HGP1_LINAN</name>
<dbReference type="SUPFAM" id="SSF81321">
    <property type="entry name" value="Family A G protein-coupled receptor-like"/>
    <property type="match status" value="1"/>
</dbReference>
<evidence type="ECO:0000313" key="9">
    <source>
        <dbReference type="RefSeq" id="XP_013385253.1"/>
    </source>
</evidence>
<feature type="region of interest" description="Disordered" evidence="5">
    <location>
        <begin position="188"/>
        <end position="209"/>
    </location>
</feature>
<evidence type="ECO:0000256" key="2">
    <source>
        <dbReference type="ARBA" id="ARBA00022692"/>
    </source>
</evidence>
<feature type="transmembrane region" description="Helical" evidence="6">
    <location>
        <begin position="870"/>
        <end position="891"/>
    </location>
</feature>
<dbReference type="CDD" id="cd15039">
    <property type="entry name" value="7tmB3_Methuselah-like"/>
    <property type="match status" value="1"/>
</dbReference>
<comment type="subcellular location">
    <subcellularLocation>
        <location evidence="1">Membrane</location>
        <topology evidence="1">Multi-pass membrane protein</topology>
    </subcellularLocation>
</comment>
<evidence type="ECO:0000256" key="1">
    <source>
        <dbReference type="ARBA" id="ARBA00004141"/>
    </source>
</evidence>
<keyword evidence="4 6" id="KW-0472">Membrane</keyword>
<feature type="region of interest" description="Disordered" evidence="5">
    <location>
        <begin position="154"/>
        <end position="173"/>
    </location>
</feature>
<evidence type="ECO:0000256" key="4">
    <source>
        <dbReference type="ARBA" id="ARBA00023136"/>
    </source>
</evidence>
<dbReference type="Proteomes" id="UP000085678">
    <property type="component" value="Unplaced"/>
</dbReference>
<proteinExistence type="predicted"/>
<evidence type="ECO:0000256" key="6">
    <source>
        <dbReference type="SAM" id="Phobius"/>
    </source>
</evidence>
<feature type="transmembrane region" description="Helical" evidence="6">
    <location>
        <begin position="1071"/>
        <end position="1094"/>
    </location>
</feature>
<organism evidence="8 9">
    <name type="scientific">Lingula anatina</name>
    <name type="common">Brachiopod</name>
    <name type="synonym">Lingula unguis</name>
    <dbReference type="NCBI Taxonomy" id="7574"/>
    <lineage>
        <taxon>Eukaryota</taxon>
        <taxon>Metazoa</taxon>
        <taxon>Spiralia</taxon>
        <taxon>Lophotrochozoa</taxon>
        <taxon>Brachiopoda</taxon>
        <taxon>Linguliformea</taxon>
        <taxon>Lingulata</taxon>
        <taxon>Lingulida</taxon>
        <taxon>Linguloidea</taxon>
        <taxon>Lingulidae</taxon>
        <taxon>Lingula</taxon>
    </lineage>
</organism>
<dbReference type="InterPro" id="IPR000832">
    <property type="entry name" value="GPCR_2_secretin-like"/>
</dbReference>
<protein>
    <submittedName>
        <fullName evidence="9">Uncharacterized protein LOC106155122</fullName>
    </submittedName>
</protein>
<dbReference type="PRINTS" id="PR02001">
    <property type="entry name" value="GCR1CAMPR"/>
</dbReference>
<dbReference type="InterPro" id="IPR017981">
    <property type="entry name" value="GPCR_2-like_7TM"/>
</dbReference>
<evidence type="ECO:0000313" key="8">
    <source>
        <dbReference type="Proteomes" id="UP000085678"/>
    </source>
</evidence>
<evidence type="ECO:0000259" key="7">
    <source>
        <dbReference type="PROSITE" id="PS50261"/>
    </source>
</evidence>
<dbReference type="GO" id="GO:0004930">
    <property type="term" value="F:G protein-coupled receptor activity"/>
    <property type="evidence" value="ECO:0007669"/>
    <property type="project" value="InterPro"/>
</dbReference>
<keyword evidence="2 6" id="KW-0812">Transmembrane</keyword>
<feature type="transmembrane region" description="Helical" evidence="6">
    <location>
        <begin position="912"/>
        <end position="931"/>
    </location>
</feature>
<dbReference type="OrthoDB" id="6134459at2759"/>
<dbReference type="GeneID" id="106155122"/>
<dbReference type="PANTHER" id="PTHR45902">
    <property type="entry name" value="LATROPHILIN RECEPTOR-LIKE PROTEIN A"/>
    <property type="match status" value="1"/>
</dbReference>
<accession>A0A1S3HGP1</accession>
<keyword evidence="8" id="KW-1185">Reference proteome</keyword>